<dbReference type="Proteomes" id="UP000503462">
    <property type="component" value="Chromosome 3"/>
</dbReference>
<accession>A0A6H0XY51</accession>
<evidence type="ECO:0000256" key="1">
    <source>
        <dbReference type="ARBA" id="ARBA00022801"/>
    </source>
</evidence>
<dbReference type="AlphaFoldDB" id="A0A6H0XY51"/>
<dbReference type="Gene3D" id="1.10.260.130">
    <property type="match status" value="1"/>
</dbReference>
<keyword evidence="1" id="KW-0378">Hydrolase</keyword>
<dbReference type="PANTHER" id="PTHR34853">
    <property type="match status" value="1"/>
</dbReference>
<dbReference type="Gene3D" id="3.40.50.1820">
    <property type="entry name" value="alpha/beta hydrolase"/>
    <property type="match status" value="1"/>
</dbReference>
<dbReference type="EMBL" id="CP051141">
    <property type="protein sequence ID" value="QIW99605.1"/>
    <property type="molecule type" value="Genomic_DNA"/>
</dbReference>
<sequence length="450" mass="47230">MVSLRWFAVAFILWPVVQAILITPAIDPFYQPPAGFASTAPGTILRSRPIVAANLGLIPIPVQATQLLYRTRSINGSAIATVTTIFQPLDAQPNRFISFQTAEDGAWINCAPSYNFQLLDPATNPIVAFELIIIQVYLASGYTVVSSDYEGPDAAFGAGRLSGYGTLDGMRAATQFLGGSQAIVGAGYSGGAIATGWAASLQPTYAPELDVKGWAMGGTPANLTGTALFVSDTLFSGFLPPTLDGLNKPSSYLAQLQPLINETITPYGQTILDIANTNCAPTDIVAYAGQSPLSFDFQSLGPALLQNPVFMSVLSQQTMGVNSNETPTAPVFLYHAVLDEIIPYANASTLFDSWCSKGAQVTFATFEAGGHFTTEIGGVVPSIQYAASAFAGTTPSACTTETMANPVVNPLALGLDAEPALVELLNTLIKLGPNDENLFNNFATTGSIAA</sequence>
<evidence type="ECO:0000313" key="4">
    <source>
        <dbReference type="Proteomes" id="UP000503462"/>
    </source>
</evidence>
<dbReference type="SUPFAM" id="SSF53474">
    <property type="entry name" value="alpha/beta-Hydrolases"/>
    <property type="match status" value="1"/>
</dbReference>
<dbReference type="PANTHER" id="PTHR34853:SF5">
    <property type="entry name" value="LIP-DOMAIN-CONTAINING PROTEIN-RELATED"/>
    <property type="match status" value="1"/>
</dbReference>
<evidence type="ECO:0000256" key="2">
    <source>
        <dbReference type="PIRNR" id="PIRNR029171"/>
    </source>
</evidence>
<evidence type="ECO:0000313" key="3">
    <source>
        <dbReference type="EMBL" id="QIW99605.1"/>
    </source>
</evidence>
<gene>
    <name evidence="3" type="ORF">AMS68_005123</name>
</gene>
<dbReference type="InterPro" id="IPR005152">
    <property type="entry name" value="Lipase_secreted"/>
</dbReference>
<evidence type="ECO:0008006" key="5">
    <source>
        <dbReference type="Google" id="ProtNLM"/>
    </source>
</evidence>
<dbReference type="Pfam" id="PF03583">
    <property type="entry name" value="LIP"/>
    <property type="match status" value="1"/>
</dbReference>
<keyword evidence="2" id="KW-0732">Signal</keyword>
<reference evidence="3 4" key="1">
    <citation type="journal article" date="2016" name="Sci. Rep.">
        <title>Peltaster fructicola genome reveals evolution from an invasive phytopathogen to an ectophytic parasite.</title>
        <authorList>
            <person name="Xu C."/>
            <person name="Chen H."/>
            <person name="Gleason M.L."/>
            <person name="Xu J.R."/>
            <person name="Liu H."/>
            <person name="Zhang R."/>
            <person name="Sun G."/>
        </authorList>
    </citation>
    <scope>NUCLEOTIDE SEQUENCE [LARGE SCALE GENOMIC DNA]</scope>
    <source>
        <strain evidence="3 4">LNHT1506</strain>
    </source>
</reference>
<proteinExistence type="inferred from homology"/>
<organism evidence="3 4">
    <name type="scientific">Peltaster fructicola</name>
    <dbReference type="NCBI Taxonomy" id="286661"/>
    <lineage>
        <taxon>Eukaryota</taxon>
        <taxon>Fungi</taxon>
        <taxon>Dikarya</taxon>
        <taxon>Ascomycota</taxon>
        <taxon>Pezizomycotina</taxon>
        <taxon>Dothideomycetes</taxon>
        <taxon>Dothideomycetes incertae sedis</taxon>
        <taxon>Peltaster</taxon>
    </lineage>
</organism>
<dbReference type="OrthoDB" id="2373480at2759"/>
<protein>
    <recommendedName>
        <fullName evidence="5">Triacylglycerol lipase</fullName>
    </recommendedName>
</protein>
<dbReference type="PIRSF" id="PIRSF029171">
    <property type="entry name" value="Esterase_LipA"/>
    <property type="match status" value="1"/>
</dbReference>
<feature type="chain" id="PRO_5026416110" description="Triacylglycerol lipase" evidence="2">
    <location>
        <begin position="20"/>
        <end position="450"/>
    </location>
</feature>
<dbReference type="GO" id="GO:0004806">
    <property type="term" value="F:triacylglycerol lipase activity"/>
    <property type="evidence" value="ECO:0007669"/>
    <property type="project" value="UniProtKB-UniRule"/>
</dbReference>
<feature type="signal peptide" evidence="2">
    <location>
        <begin position="1"/>
        <end position="19"/>
    </location>
</feature>
<comment type="similarity">
    <text evidence="2">Belongs to the AB hydrolase superfamily. Lipase family.</text>
</comment>
<dbReference type="GO" id="GO:0016042">
    <property type="term" value="P:lipid catabolic process"/>
    <property type="evidence" value="ECO:0007669"/>
    <property type="project" value="UniProtKB-UniRule"/>
</dbReference>
<keyword evidence="4" id="KW-1185">Reference proteome</keyword>
<dbReference type="InterPro" id="IPR029058">
    <property type="entry name" value="AB_hydrolase_fold"/>
</dbReference>
<name>A0A6H0XY51_9PEZI</name>